<dbReference type="AlphaFoldDB" id="A0A8S9YMM2"/>
<name>A0A8S9YMM2_9TREM</name>
<proteinExistence type="predicted"/>
<keyword evidence="2" id="KW-1185">Reference proteome</keyword>
<protein>
    <submittedName>
        <fullName evidence="1">Uncharacterized protein</fullName>
    </submittedName>
</protein>
<evidence type="ECO:0000313" key="1">
    <source>
        <dbReference type="EMBL" id="KAF7240509.1"/>
    </source>
</evidence>
<gene>
    <name evidence="1" type="ORF">EG68_11034</name>
</gene>
<sequence length="121" mass="13647">MVLINGCFLLNQARIQENVCVSCVNQCDEQQGMLSIPDNCTLDAKNRGEVPRFQLLPKESRLMSLMRCYKTSGNAISFVKCIFGNNLKRYASCTHGCKIMPGPCKNRRTKMSLRMPINLTP</sequence>
<dbReference type="EMBL" id="JTDE01007184">
    <property type="protein sequence ID" value="KAF7240509.1"/>
    <property type="molecule type" value="Genomic_DNA"/>
</dbReference>
<accession>A0A8S9YMM2</accession>
<reference evidence="1" key="1">
    <citation type="submission" date="2019-07" db="EMBL/GenBank/DDBJ databases">
        <title>Annotation for the trematode Paragonimus miyazaki's.</title>
        <authorList>
            <person name="Choi Y.-J."/>
        </authorList>
    </citation>
    <scope>NUCLEOTIDE SEQUENCE</scope>
    <source>
        <strain evidence="1">Japan</strain>
    </source>
</reference>
<organism evidence="1 2">
    <name type="scientific">Paragonimus skrjabini miyazakii</name>
    <dbReference type="NCBI Taxonomy" id="59628"/>
    <lineage>
        <taxon>Eukaryota</taxon>
        <taxon>Metazoa</taxon>
        <taxon>Spiralia</taxon>
        <taxon>Lophotrochozoa</taxon>
        <taxon>Platyhelminthes</taxon>
        <taxon>Trematoda</taxon>
        <taxon>Digenea</taxon>
        <taxon>Plagiorchiida</taxon>
        <taxon>Troglotremata</taxon>
        <taxon>Troglotrematidae</taxon>
        <taxon>Paragonimus</taxon>
    </lineage>
</organism>
<comment type="caution">
    <text evidence="1">The sequence shown here is derived from an EMBL/GenBank/DDBJ whole genome shotgun (WGS) entry which is preliminary data.</text>
</comment>
<dbReference type="Proteomes" id="UP000822476">
    <property type="component" value="Unassembled WGS sequence"/>
</dbReference>
<evidence type="ECO:0000313" key="2">
    <source>
        <dbReference type="Proteomes" id="UP000822476"/>
    </source>
</evidence>